<dbReference type="PROSITE" id="PS50939">
    <property type="entry name" value="CYTOCHROME_B561"/>
    <property type="match status" value="1"/>
</dbReference>
<evidence type="ECO:0000256" key="4">
    <source>
        <dbReference type="ARBA" id="ARBA00022617"/>
    </source>
</evidence>
<sequence length="260" mass="26926">MSSSPPPSGEAPAITASGPASAAPETDPSPPTESAPLLGRPGDATQKPDSPLSRNLVLGTAWLAQLGALVLLATVLVAVLTHPALPLVTPHPLLQTLGVVAVVQAVLVLQPTFTPEAKAAGQTAHAALQALAVALLVAGAAVIEANKRAHGLPHFHSAHAYLGVATLALLALQGAFGLTIWAVPRVWGGVDQAKALWKYHRWVGYAVLISLLATVTTAAKTDYVKKVLEVKFWPVLLGVALIVAGVFPRIHPRKLGIQRS</sequence>
<dbReference type="RefSeq" id="XP_070864161.1">
    <property type="nucleotide sequence ID" value="XM_071013256.1"/>
</dbReference>
<dbReference type="CDD" id="cd08761">
    <property type="entry name" value="Cyt_b561_CYB561D2_like"/>
    <property type="match status" value="1"/>
</dbReference>
<feature type="region of interest" description="Disordered" evidence="11">
    <location>
        <begin position="1"/>
        <end position="51"/>
    </location>
</feature>
<name>A0ABR4D4Z5_9PEZI</name>
<gene>
    <name evidence="14" type="ORF">VTJ83DRAFT_6534</name>
</gene>
<keyword evidence="9" id="KW-0408">Iron</keyword>
<keyword evidence="10 12" id="KW-0472">Membrane</keyword>
<dbReference type="Pfam" id="PF03188">
    <property type="entry name" value="Cytochrom_B561"/>
    <property type="match status" value="1"/>
</dbReference>
<evidence type="ECO:0000256" key="6">
    <source>
        <dbReference type="ARBA" id="ARBA00022723"/>
    </source>
</evidence>
<evidence type="ECO:0000256" key="8">
    <source>
        <dbReference type="ARBA" id="ARBA00022989"/>
    </source>
</evidence>
<keyword evidence="15" id="KW-1185">Reference proteome</keyword>
<feature type="domain" description="Cytochrome b561" evidence="13">
    <location>
        <begin position="54"/>
        <end position="253"/>
    </location>
</feature>
<dbReference type="GeneID" id="98127900"/>
<dbReference type="InterPro" id="IPR006593">
    <property type="entry name" value="Cyt_b561/ferric_Rdtase_TM"/>
</dbReference>
<keyword evidence="3" id="KW-0813">Transport</keyword>
<feature type="transmembrane region" description="Helical" evidence="12">
    <location>
        <begin position="126"/>
        <end position="146"/>
    </location>
</feature>
<feature type="transmembrane region" description="Helical" evidence="12">
    <location>
        <begin position="232"/>
        <end position="250"/>
    </location>
</feature>
<dbReference type="Gene3D" id="1.20.120.1770">
    <property type="match status" value="1"/>
</dbReference>
<proteinExistence type="predicted"/>
<dbReference type="PANTHER" id="PTHR15422">
    <property type="entry name" value="OS05G0565100 PROTEIN"/>
    <property type="match status" value="1"/>
</dbReference>
<feature type="transmembrane region" description="Helical" evidence="12">
    <location>
        <begin position="93"/>
        <end position="114"/>
    </location>
</feature>
<evidence type="ECO:0000256" key="7">
    <source>
        <dbReference type="ARBA" id="ARBA00022982"/>
    </source>
</evidence>
<evidence type="ECO:0000259" key="13">
    <source>
        <dbReference type="PROSITE" id="PS50939"/>
    </source>
</evidence>
<feature type="transmembrane region" description="Helical" evidence="12">
    <location>
        <begin position="202"/>
        <end position="220"/>
    </location>
</feature>
<evidence type="ECO:0000313" key="15">
    <source>
        <dbReference type="Proteomes" id="UP001600064"/>
    </source>
</evidence>
<evidence type="ECO:0000256" key="12">
    <source>
        <dbReference type="SAM" id="Phobius"/>
    </source>
</evidence>
<keyword evidence="5 12" id="KW-0812">Transmembrane</keyword>
<evidence type="ECO:0000256" key="5">
    <source>
        <dbReference type="ARBA" id="ARBA00022692"/>
    </source>
</evidence>
<evidence type="ECO:0000256" key="2">
    <source>
        <dbReference type="ARBA" id="ARBA00004141"/>
    </source>
</evidence>
<evidence type="ECO:0000313" key="14">
    <source>
        <dbReference type="EMBL" id="KAL2265434.1"/>
    </source>
</evidence>
<keyword evidence="7" id="KW-0249">Electron transport</keyword>
<keyword evidence="4" id="KW-0349">Heme</keyword>
<dbReference type="InterPro" id="IPR045150">
    <property type="entry name" value="CYB561D1/2"/>
</dbReference>
<feature type="transmembrane region" description="Helical" evidence="12">
    <location>
        <begin position="158"/>
        <end position="181"/>
    </location>
</feature>
<evidence type="ECO:0000256" key="1">
    <source>
        <dbReference type="ARBA" id="ARBA00001970"/>
    </source>
</evidence>
<comment type="cofactor">
    <cofactor evidence="1">
        <name>heme b</name>
        <dbReference type="ChEBI" id="CHEBI:60344"/>
    </cofactor>
</comment>
<dbReference type="Proteomes" id="UP001600064">
    <property type="component" value="Unassembled WGS sequence"/>
</dbReference>
<dbReference type="SMART" id="SM00665">
    <property type="entry name" value="B561"/>
    <property type="match status" value="1"/>
</dbReference>
<evidence type="ECO:0000256" key="11">
    <source>
        <dbReference type="SAM" id="MobiDB-lite"/>
    </source>
</evidence>
<feature type="transmembrane region" description="Helical" evidence="12">
    <location>
        <begin position="56"/>
        <end position="81"/>
    </location>
</feature>
<reference evidence="14 15" key="1">
    <citation type="journal article" date="2024" name="Commun. Biol.">
        <title>Comparative genomic analysis of thermophilic fungi reveals convergent evolutionary adaptations and gene losses.</title>
        <authorList>
            <person name="Steindorff A.S."/>
            <person name="Aguilar-Pontes M.V."/>
            <person name="Robinson A.J."/>
            <person name="Andreopoulos B."/>
            <person name="LaButti K."/>
            <person name="Kuo A."/>
            <person name="Mondo S."/>
            <person name="Riley R."/>
            <person name="Otillar R."/>
            <person name="Haridas S."/>
            <person name="Lipzen A."/>
            <person name="Grimwood J."/>
            <person name="Schmutz J."/>
            <person name="Clum A."/>
            <person name="Reid I.D."/>
            <person name="Moisan M.C."/>
            <person name="Butler G."/>
            <person name="Nguyen T.T.M."/>
            <person name="Dewar K."/>
            <person name="Conant G."/>
            <person name="Drula E."/>
            <person name="Henrissat B."/>
            <person name="Hansel C."/>
            <person name="Singer S."/>
            <person name="Hutchinson M.I."/>
            <person name="de Vries R.P."/>
            <person name="Natvig D.O."/>
            <person name="Powell A.J."/>
            <person name="Tsang A."/>
            <person name="Grigoriev I.V."/>
        </authorList>
    </citation>
    <scope>NUCLEOTIDE SEQUENCE [LARGE SCALE GENOMIC DNA]</scope>
    <source>
        <strain evidence="14 15">ATCC 22073</strain>
    </source>
</reference>
<keyword evidence="6" id="KW-0479">Metal-binding</keyword>
<protein>
    <recommendedName>
        <fullName evidence="13">Cytochrome b561 domain-containing protein</fullName>
    </recommendedName>
</protein>
<evidence type="ECO:0000256" key="3">
    <source>
        <dbReference type="ARBA" id="ARBA00022448"/>
    </source>
</evidence>
<evidence type="ECO:0000256" key="9">
    <source>
        <dbReference type="ARBA" id="ARBA00023004"/>
    </source>
</evidence>
<evidence type="ECO:0000256" key="10">
    <source>
        <dbReference type="ARBA" id="ARBA00023136"/>
    </source>
</evidence>
<organism evidence="14 15">
    <name type="scientific">Remersonia thermophila</name>
    <dbReference type="NCBI Taxonomy" id="72144"/>
    <lineage>
        <taxon>Eukaryota</taxon>
        <taxon>Fungi</taxon>
        <taxon>Dikarya</taxon>
        <taxon>Ascomycota</taxon>
        <taxon>Pezizomycotina</taxon>
        <taxon>Sordariomycetes</taxon>
        <taxon>Sordariomycetidae</taxon>
        <taxon>Sordariales</taxon>
        <taxon>Sordariales incertae sedis</taxon>
        <taxon>Remersonia</taxon>
    </lineage>
</organism>
<comment type="caution">
    <text evidence="14">The sequence shown here is derived from an EMBL/GenBank/DDBJ whole genome shotgun (WGS) entry which is preliminary data.</text>
</comment>
<comment type="subcellular location">
    <subcellularLocation>
        <location evidence="2">Membrane</location>
        <topology evidence="2">Multi-pass membrane protein</topology>
    </subcellularLocation>
</comment>
<dbReference type="PANTHER" id="PTHR15422:SF45">
    <property type="entry name" value="CYTOCHROME B561 DOMAIN-CONTAINING PROTEIN"/>
    <property type="match status" value="1"/>
</dbReference>
<keyword evidence="8 12" id="KW-1133">Transmembrane helix</keyword>
<accession>A0ABR4D4Z5</accession>
<dbReference type="EMBL" id="JAZGUE010000006">
    <property type="protein sequence ID" value="KAL2265434.1"/>
    <property type="molecule type" value="Genomic_DNA"/>
</dbReference>